<evidence type="ECO:0000256" key="1">
    <source>
        <dbReference type="ARBA" id="ARBA00004613"/>
    </source>
</evidence>
<dbReference type="Gene3D" id="2.120.10.30">
    <property type="entry name" value="TolB, C-terminal domain"/>
    <property type="match status" value="1"/>
</dbReference>
<keyword evidence="5" id="KW-0325">Glycoprotein</keyword>
<organism evidence="7 8">
    <name type="scientific">Microctonus hyperodae</name>
    <name type="common">Parasitoid wasp</name>
    <dbReference type="NCBI Taxonomy" id="165561"/>
    <lineage>
        <taxon>Eukaryota</taxon>
        <taxon>Metazoa</taxon>
        <taxon>Ecdysozoa</taxon>
        <taxon>Arthropoda</taxon>
        <taxon>Hexapoda</taxon>
        <taxon>Insecta</taxon>
        <taxon>Pterygota</taxon>
        <taxon>Neoptera</taxon>
        <taxon>Endopterygota</taxon>
        <taxon>Hymenoptera</taxon>
        <taxon>Apocrita</taxon>
        <taxon>Ichneumonoidea</taxon>
        <taxon>Braconidae</taxon>
        <taxon>Euphorinae</taxon>
        <taxon>Microctonus</taxon>
    </lineage>
</organism>
<evidence type="ECO:0000256" key="5">
    <source>
        <dbReference type="ARBA" id="ARBA00023180"/>
    </source>
</evidence>
<dbReference type="Proteomes" id="UP001168972">
    <property type="component" value="Unassembled WGS sequence"/>
</dbReference>
<evidence type="ECO:0000313" key="8">
    <source>
        <dbReference type="Proteomes" id="UP001168972"/>
    </source>
</evidence>
<evidence type="ECO:0000256" key="2">
    <source>
        <dbReference type="ARBA" id="ARBA00009127"/>
    </source>
</evidence>
<dbReference type="PRINTS" id="PR01366">
    <property type="entry name" value="ROYALJELLY"/>
</dbReference>
<evidence type="ECO:0000313" key="7">
    <source>
        <dbReference type="EMBL" id="KAK0168152.1"/>
    </source>
</evidence>
<dbReference type="InterPro" id="IPR011042">
    <property type="entry name" value="6-blade_b-propeller_TolB-like"/>
</dbReference>
<evidence type="ECO:0008006" key="9">
    <source>
        <dbReference type="Google" id="ProtNLM"/>
    </source>
</evidence>
<dbReference type="Pfam" id="PF03022">
    <property type="entry name" value="MRJP"/>
    <property type="match status" value="1"/>
</dbReference>
<feature type="chain" id="PRO_5041319733" description="Bee-milk protein" evidence="6">
    <location>
        <begin position="19"/>
        <end position="394"/>
    </location>
</feature>
<dbReference type="InterPro" id="IPR017996">
    <property type="entry name" value="MRJP/yellow-related"/>
</dbReference>
<evidence type="ECO:0000256" key="6">
    <source>
        <dbReference type="SAM" id="SignalP"/>
    </source>
</evidence>
<comment type="similarity">
    <text evidence="2">Belongs to the major royal jelly protein family.</text>
</comment>
<keyword evidence="4 6" id="KW-0732">Signal</keyword>
<feature type="signal peptide" evidence="6">
    <location>
        <begin position="1"/>
        <end position="18"/>
    </location>
</feature>
<keyword evidence="8" id="KW-1185">Reference proteome</keyword>
<reference evidence="7" key="2">
    <citation type="submission" date="2023-03" db="EMBL/GenBank/DDBJ databases">
        <authorList>
            <person name="Inwood S.N."/>
            <person name="Skelly J.G."/>
            <person name="Guhlin J."/>
            <person name="Harrop T.W.R."/>
            <person name="Goldson S.G."/>
            <person name="Dearden P.K."/>
        </authorList>
    </citation>
    <scope>NUCLEOTIDE SEQUENCE</scope>
    <source>
        <strain evidence="7">Lincoln</strain>
        <tissue evidence="7">Whole body</tissue>
    </source>
</reference>
<dbReference type="PANTHER" id="PTHR10009:SF7">
    <property type="entry name" value="GH10609P-RELATED"/>
    <property type="match status" value="1"/>
</dbReference>
<evidence type="ECO:0000256" key="4">
    <source>
        <dbReference type="ARBA" id="ARBA00022729"/>
    </source>
</evidence>
<proteinExistence type="inferred from homology"/>
<keyword evidence="3" id="KW-0964">Secreted</keyword>
<gene>
    <name evidence="7" type="ORF">PV327_001980</name>
</gene>
<dbReference type="GO" id="GO:0005576">
    <property type="term" value="C:extracellular region"/>
    <property type="evidence" value="ECO:0007669"/>
    <property type="project" value="UniProtKB-SubCell"/>
</dbReference>
<comment type="caution">
    <text evidence="7">The sequence shown here is derived from an EMBL/GenBank/DDBJ whole genome shotgun (WGS) entry which is preliminary data.</text>
</comment>
<comment type="subcellular location">
    <subcellularLocation>
        <location evidence="1">Secreted</location>
    </subcellularLocation>
</comment>
<dbReference type="PANTHER" id="PTHR10009">
    <property type="entry name" value="PROTEIN YELLOW-RELATED"/>
    <property type="match status" value="1"/>
</dbReference>
<dbReference type="AlphaFoldDB" id="A0AA39FEM1"/>
<evidence type="ECO:0000256" key="3">
    <source>
        <dbReference type="ARBA" id="ARBA00022525"/>
    </source>
</evidence>
<accession>A0AA39FEM1</accession>
<reference evidence="7" key="1">
    <citation type="journal article" date="2023" name="bioRxiv">
        <title>Scaffold-level genome assemblies of two parasitoid biocontrol wasps reveal the parthenogenesis mechanism and an associated novel virus.</title>
        <authorList>
            <person name="Inwood S."/>
            <person name="Skelly J."/>
            <person name="Guhlin J."/>
            <person name="Harrop T."/>
            <person name="Goldson S."/>
            <person name="Dearden P."/>
        </authorList>
    </citation>
    <scope>NUCLEOTIDE SEQUENCE</scope>
    <source>
        <strain evidence="7">Lincoln</strain>
        <tissue evidence="7">Whole body</tissue>
    </source>
</reference>
<protein>
    <recommendedName>
        <fullName evidence="9">Bee-milk protein</fullName>
    </recommendedName>
</protein>
<name>A0AA39FEM1_MICHY</name>
<dbReference type="EMBL" id="JAQQBR010001831">
    <property type="protein sequence ID" value="KAK0168152.1"/>
    <property type="molecule type" value="Genomic_DNA"/>
</dbReference>
<sequence length="394" mass="44743">MKIISLLFIFSFTVVCHGQNPDLVETLYEWKYIEYEWESDAQKQSAISSGDYEMSASVPIDVDIFESRVFVTIMRTKGVPATLGVVTSESGDGGPIIRPYPNWEMNQAKDCKGILSIDSCNQMWILDSGMVDDEYKCPAKLVGVDMVNDTIISNMEIERDLYKGTLANIVVYHTKDSCTYPTILMSDANGGALVIYDGKGFCRFESTYFQSFYGDETYTIDGESITQPFIIQALAISYRTNHQLEEGQPILNFRTLPSNRIHWMLMNSLSSYCDTKTPPQTFQTIYKISTQSVGFAIANKILFYGDINSTSLYCYNTMKYLSSKTNVMLVQDNERFQWISGIKSYPKTIDWAQSIIMLSNRYQKVVAKTINNDEVNFRILSAIADDLAFKTNCF</sequence>